<dbReference type="InterPro" id="IPR052175">
    <property type="entry name" value="ComplexI-like_HydComp"/>
</dbReference>
<dbReference type="Proteomes" id="UP001193389">
    <property type="component" value="Chromosome"/>
</dbReference>
<sequence>MEMAGLLNLSWCATLVAIIALCFVSTRFKSYLAASAVIVNAIVTSLLAIGALNGEIKELIFQGNIFWGDILVRIDGLSAWFILIVNLTSVTGVIYGIGYLKPYVNSAPKLAFHWILFVIFHLSMVWVCMIQHSLAFLVAWEVMSLSSMLLVIFDYDKPKTIKAGINYLVQMHISVTFLTIGFIWVYFQTGSFSFDAFQTYFGANSNVWLFLIFFVGFGIKAGFIPLHSWLPHAHPAAPSHVSGVMSGVIVKLGIYGIFRIIYFLKADFLLLGEIVITISVLTGVYGILNAAVHRDFKRMLAYCTIENIGIIGICIGLGLMGMGNGSAILYYLGFGGALLHVLNHSLFKSLLFYSAGSIYQQTHTRDMDKLGGLIRQMPKTAVLFLFGAIAIGGLPPFNGFVSEFILYSGLLEGLKFSNISQISLLVVTLGGLSIIGGISVLTFTKTFGTIFLGNSRKQFTHQPVEVSSMMLVPQYLIVLVMLSVAFLPQFYLNTIFNLLGNLGKAMAIVTPSGLTAYSESITNINLYSILFIAIVAASWGLRALIMKDKLVKVEPTWGCAYVAPNSSMQYTGKSFSKSLGKIFGFLLVEEKKYKELEAGEIFPESRKYVSHYQDFFEFRIINYITHHLVYAANYFKFIQNGRVQSYVWYGIIFMVAIFMLTVLNVLK</sequence>
<evidence type="ECO:0000256" key="3">
    <source>
        <dbReference type="ARBA" id="ARBA00022692"/>
    </source>
</evidence>
<evidence type="ECO:0000313" key="11">
    <source>
        <dbReference type="Proteomes" id="UP001193389"/>
    </source>
</evidence>
<feature type="transmembrane region" description="Helical" evidence="8">
    <location>
        <begin position="241"/>
        <end position="262"/>
    </location>
</feature>
<keyword evidence="5" id="KW-0560">Oxidoreductase</keyword>
<feature type="transmembrane region" description="Helical" evidence="8">
    <location>
        <begin position="421"/>
        <end position="443"/>
    </location>
</feature>
<feature type="transmembrane region" description="Helical" evidence="8">
    <location>
        <begin position="328"/>
        <end position="359"/>
    </location>
</feature>
<dbReference type="GO" id="GO:0042773">
    <property type="term" value="P:ATP synthesis coupled electron transport"/>
    <property type="evidence" value="ECO:0007669"/>
    <property type="project" value="InterPro"/>
</dbReference>
<keyword evidence="11" id="KW-1185">Reference proteome</keyword>
<keyword evidence="4 8" id="KW-1133">Transmembrane helix</keyword>
<keyword evidence="6 8" id="KW-0472">Membrane</keyword>
<feature type="transmembrane region" description="Helical" evidence="8">
    <location>
        <begin position="464"/>
        <end position="487"/>
    </location>
</feature>
<reference evidence="10" key="1">
    <citation type="journal article" date="2020" name="Int. J. Syst. Evol. Microbiol.">
        <title>Aquipluma nitroreducens gen. nov. sp. nov., a novel facultatively anaerobic bacterium isolated from a freshwater lake.</title>
        <authorList>
            <person name="Watanabe M."/>
            <person name="Kojima H."/>
            <person name="Fukui M."/>
        </authorList>
    </citation>
    <scope>NUCLEOTIDE SEQUENCE</scope>
    <source>
        <strain evidence="10">MeG22</strain>
    </source>
</reference>
<accession>A0A5K7SBZ7</accession>
<feature type="transmembrane region" description="Helical" evidence="8">
    <location>
        <begin position="77"/>
        <end position="98"/>
    </location>
</feature>
<evidence type="ECO:0000256" key="8">
    <source>
        <dbReference type="SAM" id="Phobius"/>
    </source>
</evidence>
<evidence type="ECO:0000256" key="5">
    <source>
        <dbReference type="ARBA" id="ARBA00023002"/>
    </source>
</evidence>
<dbReference type="InterPro" id="IPR003918">
    <property type="entry name" value="NADH_UbQ_OxRdtase"/>
</dbReference>
<dbReference type="PRINTS" id="PR01437">
    <property type="entry name" value="NUOXDRDTASE4"/>
</dbReference>
<feature type="transmembrane region" description="Helical" evidence="8">
    <location>
        <begin position="165"/>
        <end position="187"/>
    </location>
</feature>
<dbReference type="PANTHER" id="PTHR42682">
    <property type="entry name" value="HYDROGENASE-4 COMPONENT F"/>
    <property type="match status" value="1"/>
</dbReference>
<evidence type="ECO:0000256" key="1">
    <source>
        <dbReference type="ARBA" id="ARBA00004651"/>
    </source>
</evidence>
<evidence type="ECO:0000259" key="9">
    <source>
        <dbReference type="Pfam" id="PF00361"/>
    </source>
</evidence>
<feature type="transmembrane region" description="Helical" evidence="8">
    <location>
        <begin position="6"/>
        <end position="24"/>
    </location>
</feature>
<feature type="transmembrane region" description="Helical" evidence="8">
    <location>
        <begin position="300"/>
        <end position="322"/>
    </location>
</feature>
<feature type="transmembrane region" description="Helical" evidence="8">
    <location>
        <begin position="207"/>
        <end position="229"/>
    </location>
</feature>
<dbReference type="GO" id="GO:0016491">
    <property type="term" value="F:oxidoreductase activity"/>
    <property type="evidence" value="ECO:0007669"/>
    <property type="project" value="UniProtKB-KW"/>
</dbReference>
<dbReference type="AlphaFoldDB" id="A0A5K7SBZ7"/>
<comment type="subcellular location">
    <subcellularLocation>
        <location evidence="1">Cell membrane</location>
        <topology evidence="1">Multi-pass membrane protein</topology>
    </subcellularLocation>
    <subcellularLocation>
        <location evidence="7">Membrane</location>
        <topology evidence="7">Multi-pass membrane protein</topology>
    </subcellularLocation>
</comment>
<feature type="transmembrane region" description="Helical" evidence="8">
    <location>
        <begin position="380"/>
        <end position="401"/>
    </location>
</feature>
<name>A0A5K7SBZ7_9BACT</name>
<dbReference type="EMBL" id="AP018694">
    <property type="protein sequence ID" value="BBE19111.1"/>
    <property type="molecule type" value="Genomic_DNA"/>
</dbReference>
<evidence type="ECO:0000256" key="6">
    <source>
        <dbReference type="ARBA" id="ARBA00023136"/>
    </source>
</evidence>
<gene>
    <name evidence="10" type="ORF">AQPE_3285</name>
</gene>
<dbReference type="InterPro" id="IPR001750">
    <property type="entry name" value="ND/Mrp_TM"/>
</dbReference>
<feature type="transmembrane region" description="Helical" evidence="8">
    <location>
        <begin position="646"/>
        <end position="666"/>
    </location>
</feature>
<dbReference type="KEGG" id="anf:AQPE_3285"/>
<evidence type="ECO:0000256" key="7">
    <source>
        <dbReference type="RuleBase" id="RU000320"/>
    </source>
</evidence>
<proteinExistence type="predicted"/>
<feature type="transmembrane region" description="Helical" evidence="8">
    <location>
        <begin position="31"/>
        <end position="52"/>
    </location>
</feature>
<feature type="domain" description="NADH:quinone oxidoreductase/Mrp antiporter transmembrane" evidence="9">
    <location>
        <begin position="134"/>
        <end position="411"/>
    </location>
</feature>
<evidence type="ECO:0000256" key="2">
    <source>
        <dbReference type="ARBA" id="ARBA00022475"/>
    </source>
</evidence>
<dbReference type="Pfam" id="PF00361">
    <property type="entry name" value="Proton_antipo_M"/>
    <property type="match status" value="1"/>
</dbReference>
<organism evidence="10 11">
    <name type="scientific">Aquipluma nitroreducens</name>
    <dbReference type="NCBI Taxonomy" id="2010828"/>
    <lineage>
        <taxon>Bacteria</taxon>
        <taxon>Pseudomonadati</taxon>
        <taxon>Bacteroidota</taxon>
        <taxon>Bacteroidia</taxon>
        <taxon>Marinilabiliales</taxon>
        <taxon>Prolixibacteraceae</taxon>
        <taxon>Aquipluma</taxon>
    </lineage>
</organism>
<feature type="transmembrane region" description="Helical" evidence="8">
    <location>
        <begin position="110"/>
        <end position="127"/>
    </location>
</feature>
<dbReference type="PANTHER" id="PTHR42682:SF3">
    <property type="entry name" value="FORMATE HYDROGENLYASE SUBUNIT 3-RELATED"/>
    <property type="match status" value="1"/>
</dbReference>
<evidence type="ECO:0000313" key="10">
    <source>
        <dbReference type="EMBL" id="BBE19111.1"/>
    </source>
</evidence>
<feature type="transmembrane region" description="Helical" evidence="8">
    <location>
        <begin position="133"/>
        <end position="153"/>
    </location>
</feature>
<keyword evidence="3 7" id="KW-0812">Transmembrane</keyword>
<protein>
    <submittedName>
        <fullName evidence="10">Hydrogenase-4 component B</fullName>
    </submittedName>
</protein>
<keyword evidence="2" id="KW-1003">Cell membrane</keyword>
<evidence type="ECO:0000256" key="4">
    <source>
        <dbReference type="ARBA" id="ARBA00022989"/>
    </source>
</evidence>
<feature type="transmembrane region" description="Helical" evidence="8">
    <location>
        <begin position="268"/>
        <end position="288"/>
    </location>
</feature>
<dbReference type="GO" id="GO:0008137">
    <property type="term" value="F:NADH dehydrogenase (ubiquinone) activity"/>
    <property type="evidence" value="ECO:0007669"/>
    <property type="project" value="InterPro"/>
</dbReference>
<feature type="transmembrane region" description="Helical" evidence="8">
    <location>
        <begin position="524"/>
        <end position="545"/>
    </location>
</feature>
<dbReference type="GO" id="GO:0005886">
    <property type="term" value="C:plasma membrane"/>
    <property type="evidence" value="ECO:0007669"/>
    <property type="project" value="UniProtKB-SubCell"/>
</dbReference>